<accession>K2MYW3</accession>
<evidence type="ECO:0000313" key="3">
    <source>
        <dbReference type="Proteomes" id="UP000006786"/>
    </source>
</evidence>
<proteinExistence type="predicted"/>
<dbReference type="eggNOG" id="ENOG50332YW">
    <property type="taxonomic scope" value="Bacteria"/>
</dbReference>
<dbReference type="PATRIC" id="fig|391937.3.peg.4026"/>
<dbReference type="STRING" id="391937.NA2_19623"/>
<dbReference type="EMBL" id="AMRM01000029">
    <property type="protein sequence ID" value="EKF17143.1"/>
    <property type="molecule type" value="Genomic_DNA"/>
</dbReference>
<keyword evidence="3" id="KW-1185">Reference proteome</keyword>
<gene>
    <name evidence="2" type="ORF">NA2_19623</name>
</gene>
<protein>
    <submittedName>
        <fullName evidence="2">Uncharacterized protein</fullName>
    </submittedName>
</protein>
<sequence>MPPALALIDVLPDFGGVAPLKASSGPWVDLEEPMPERRAPAPDRDVTTIVSAEVAAAEAALAERLAQEHAANLAEEQARHAEALQATQTALAEQAGRIIHDRFAEMERTVTSLASEATARILSVVLTRELQQRSVGELERIIRQALQDRETVRIRVSGAPVLWDALKAGLGDTASHVDFAEAPGLDISLSLDEKLFETRLAEWSDTLAELIP</sequence>
<dbReference type="RefSeq" id="WP_008599000.1">
    <property type="nucleotide sequence ID" value="NZ_AMRM01000029.1"/>
</dbReference>
<comment type="caution">
    <text evidence="2">The sequence shown here is derived from an EMBL/GenBank/DDBJ whole genome shotgun (WGS) entry which is preliminary data.</text>
</comment>
<keyword evidence="1" id="KW-0175">Coiled coil</keyword>
<evidence type="ECO:0000313" key="2">
    <source>
        <dbReference type="EMBL" id="EKF17143.1"/>
    </source>
</evidence>
<dbReference type="Proteomes" id="UP000006786">
    <property type="component" value="Unassembled WGS sequence"/>
</dbReference>
<name>K2MYW3_9HYPH</name>
<evidence type="ECO:0000256" key="1">
    <source>
        <dbReference type="SAM" id="Coils"/>
    </source>
</evidence>
<dbReference type="AlphaFoldDB" id="K2MYW3"/>
<reference evidence="2 3" key="1">
    <citation type="journal article" date="2012" name="J. Bacteriol.">
        <title>Genome Sequence of Nitratireductor pacificus Type Strain pht-3B.</title>
        <authorList>
            <person name="Lai Q."/>
            <person name="Li G."/>
            <person name="Shao Z."/>
        </authorList>
    </citation>
    <scope>NUCLEOTIDE SEQUENCE [LARGE SCALE GENOMIC DNA]</scope>
    <source>
        <strain evidence="3">pht-3B</strain>
    </source>
</reference>
<feature type="coiled-coil region" evidence="1">
    <location>
        <begin position="59"/>
        <end position="86"/>
    </location>
</feature>
<organism evidence="2 3">
    <name type="scientific">Nitratireductor pacificus pht-3B</name>
    <dbReference type="NCBI Taxonomy" id="391937"/>
    <lineage>
        <taxon>Bacteria</taxon>
        <taxon>Pseudomonadati</taxon>
        <taxon>Pseudomonadota</taxon>
        <taxon>Alphaproteobacteria</taxon>
        <taxon>Hyphomicrobiales</taxon>
        <taxon>Phyllobacteriaceae</taxon>
        <taxon>Nitratireductor</taxon>
    </lineage>
</organism>
<dbReference type="OrthoDB" id="8276977at2"/>